<proteinExistence type="predicted"/>
<dbReference type="Proteomes" id="UP000321735">
    <property type="component" value="Chromosome"/>
</dbReference>
<organism evidence="1 2">
    <name type="scientific">Bacillus cereus</name>
    <dbReference type="NCBI Taxonomy" id="1396"/>
    <lineage>
        <taxon>Bacteria</taxon>
        <taxon>Bacillati</taxon>
        <taxon>Bacillota</taxon>
        <taxon>Bacilli</taxon>
        <taxon>Bacillales</taxon>
        <taxon>Bacillaceae</taxon>
        <taxon>Bacillus</taxon>
        <taxon>Bacillus cereus group</taxon>
    </lineage>
</organism>
<reference evidence="1 2" key="1">
    <citation type="journal article" date="2019" name="Ecotoxicol. Environ. Saf.">
        <title>Microbial characterization of heavy metal resistant bacterial strains isolated from an electroplating wastewater treatment plant.</title>
        <authorList>
            <person name="Cai X."/>
            <person name="Zheng X."/>
            <person name="Zhang D."/>
            <person name="Iqbal W."/>
            <person name="Liu C."/>
            <person name="Yang B."/>
            <person name="Zhao X."/>
            <person name="Lu X."/>
            <person name="Mao Y."/>
        </authorList>
    </citation>
    <scope>NUCLEOTIDE SEQUENCE [LARGE SCALE GENOMIC DNA]</scope>
    <source>
        <strain evidence="1 2">Co1-1</strain>
    </source>
</reference>
<sequence length="75" mass="8701">MYNNRQECWEAFWKEKVTVTGELDIEQVKQELFAYKRLLDELGLAFSQFNTSKRLSKGIRNRESAKGLDGEGEAV</sequence>
<name>A0A9X7M0R3_BACCE</name>
<dbReference type="RefSeq" id="WP_208743555.1">
    <property type="nucleotide sequence ID" value="NZ_CP031778.1"/>
</dbReference>
<evidence type="ECO:0000313" key="2">
    <source>
        <dbReference type="Proteomes" id="UP000321735"/>
    </source>
</evidence>
<protein>
    <submittedName>
        <fullName evidence="1">Uncharacterized protein</fullName>
    </submittedName>
</protein>
<gene>
    <name evidence="1" type="ORF">D0437_27650</name>
</gene>
<dbReference type="EMBL" id="CP031778">
    <property type="protein sequence ID" value="QDZ76619.1"/>
    <property type="molecule type" value="Genomic_DNA"/>
</dbReference>
<evidence type="ECO:0000313" key="1">
    <source>
        <dbReference type="EMBL" id="QDZ76619.1"/>
    </source>
</evidence>
<dbReference type="AlphaFoldDB" id="A0A9X7M0R3"/>
<accession>A0A9X7M0R3</accession>